<dbReference type="AlphaFoldDB" id="A0AAV4XBZ7"/>
<accession>A0AAV4XBZ7</accession>
<evidence type="ECO:0000313" key="1">
    <source>
        <dbReference type="EMBL" id="GIY91715.1"/>
    </source>
</evidence>
<reference evidence="1 2" key="1">
    <citation type="submission" date="2021-06" db="EMBL/GenBank/DDBJ databases">
        <title>Caerostris extrusa draft genome.</title>
        <authorList>
            <person name="Kono N."/>
            <person name="Arakawa K."/>
        </authorList>
    </citation>
    <scope>NUCLEOTIDE SEQUENCE [LARGE SCALE GENOMIC DNA]</scope>
</reference>
<dbReference type="Proteomes" id="UP001054945">
    <property type="component" value="Unassembled WGS sequence"/>
</dbReference>
<gene>
    <name evidence="1" type="ORF">CEXT_528011</name>
</gene>
<comment type="caution">
    <text evidence="1">The sequence shown here is derived from an EMBL/GenBank/DDBJ whole genome shotgun (WGS) entry which is preliminary data.</text>
</comment>
<evidence type="ECO:0000313" key="2">
    <source>
        <dbReference type="Proteomes" id="UP001054945"/>
    </source>
</evidence>
<name>A0AAV4XBZ7_CAEEX</name>
<keyword evidence="2" id="KW-1185">Reference proteome</keyword>
<protein>
    <submittedName>
        <fullName evidence="1">Uncharacterized protein</fullName>
    </submittedName>
</protein>
<organism evidence="1 2">
    <name type="scientific">Caerostris extrusa</name>
    <name type="common">Bark spider</name>
    <name type="synonym">Caerostris bankana</name>
    <dbReference type="NCBI Taxonomy" id="172846"/>
    <lineage>
        <taxon>Eukaryota</taxon>
        <taxon>Metazoa</taxon>
        <taxon>Ecdysozoa</taxon>
        <taxon>Arthropoda</taxon>
        <taxon>Chelicerata</taxon>
        <taxon>Arachnida</taxon>
        <taxon>Araneae</taxon>
        <taxon>Araneomorphae</taxon>
        <taxon>Entelegynae</taxon>
        <taxon>Araneoidea</taxon>
        <taxon>Araneidae</taxon>
        <taxon>Caerostris</taxon>
    </lineage>
</organism>
<sequence>MPYNDFMMEDRWQRKIIDRLEAQQSQNEVSRWSIEFVNGFKQQIQHRESSAKDSHEAMMTSRHLNNVANIYCEQNLHEDDLYTRRLGNWRVPPFTSQEGTFKMGTS</sequence>
<dbReference type="EMBL" id="BPLR01017448">
    <property type="protein sequence ID" value="GIY91715.1"/>
    <property type="molecule type" value="Genomic_DNA"/>
</dbReference>
<proteinExistence type="predicted"/>